<accession>A0A1T4YF61</accession>
<dbReference type="Proteomes" id="UP000190774">
    <property type="component" value="Unassembled WGS sequence"/>
</dbReference>
<sequence length="160" mass="17758">MGSDPGFDRIDKISGFTGFLSELMTIDQLTEQVIGMAMEIHRVMGPGFNESIYHRSLEVELAAAGIPFESEVPINVFYKGKLVGKFEADMVITIGKRLLIELKSCEVIVKAHEVQVVNYLTATGIDDGLILNFGAPSLQFKHKNRLYRSRASSSEPLDLH</sequence>
<organism evidence="1 2">
    <name type="scientific">Prosthecobacter debontii</name>
    <dbReference type="NCBI Taxonomy" id="48467"/>
    <lineage>
        <taxon>Bacteria</taxon>
        <taxon>Pseudomonadati</taxon>
        <taxon>Verrucomicrobiota</taxon>
        <taxon>Verrucomicrobiia</taxon>
        <taxon>Verrucomicrobiales</taxon>
        <taxon>Verrucomicrobiaceae</taxon>
        <taxon>Prosthecobacter</taxon>
    </lineage>
</organism>
<reference evidence="2" key="1">
    <citation type="submission" date="2017-02" db="EMBL/GenBank/DDBJ databases">
        <authorList>
            <person name="Varghese N."/>
            <person name="Submissions S."/>
        </authorList>
    </citation>
    <scope>NUCLEOTIDE SEQUENCE [LARGE SCALE GENOMIC DNA]</scope>
    <source>
        <strain evidence="2">ATCC 700200</strain>
    </source>
</reference>
<proteinExistence type="predicted"/>
<gene>
    <name evidence="1" type="ORF">SAMN02745166_03136</name>
</gene>
<dbReference type="Pfam" id="PF13366">
    <property type="entry name" value="PDDEXK_3"/>
    <property type="match status" value="1"/>
</dbReference>
<evidence type="ECO:0000313" key="2">
    <source>
        <dbReference type="Proteomes" id="UP000190774"/>
    </source>
</evidence>
<protein>
    <submittedName>
        <fullName evidence="1">GxxExxY protein</fullName>
    </submittedName>
</protein>
<dbReference type="InterPro" id="IPR026350">
    <property type="entry name" value="GxxExxY"/>
</dbReference>
<keyword evidence="2" id="KW-1185">Reference proteome</keyword>
<dbReference type="STRING" id="48467.SAMN02745166_03136"/>
<dbReference type="NCBIfam" id="TIGR04256">
    <property type="entry name" value="GxxExxY"/>
    <property type="match status" value="1"/>
</dbReference>
<evidence type="ECO:0000313" key="1">
    <source>
        <dbReference type="EMBL" id="SKB00426.1"/>
    </source>
</evidence>
<name>A0A1T4YF61_9BACT</name>
<dbReference type="EMBL" id="FUYE01000010">
    <property type="protein sequence ID" value="SKB00426.1"/>
    <property type="molecule type" value="Genomic_DNA"/>
</dbReference>
<dbReference type="AlphaFoldDB" id="A0A1T4YF61"/>